<proteinExistence type="predicted"/>
<dbReference type="RefSeq" id="WP_260402337.1">
    <property type="nucleotide sequence ID" value="NZ_JACIIX010000002.1"/>
</dbReference>
<feature type="transmembrane region" description="Helical" evidence="1">
    <location>
        <begin position="116"/>
        <end position="134"/>
    </location>
</feature>
<evidence type="ECO:0000313" key="2">
    <source>
        <dbReference type="EMBL" id="MBB6209506.1"/>
    </source>
</evidence>
<sequence>MGRMGLDWVTPYDTAALLWFLVLWVGYTLYTDHTPARHRTISSAISRRRTLWLREAGHRDLRMIDTAILGNLITGVGFFASTTILVIGGLMAMMGVTAQVRTALSSLPLAGAASEAALEAKIAFLLAIFIYAFFKFAWAFRLANYCSITVGCLPASAHADSERSRAISQAAAVLSIRSGHHFNRGLRAYFFALGALGWLVHPWLFALVSTGVVIVLYRREFNSQAVIELRRLEETESRSD</sequence>
<feature type="transmembrane region" description="Helical" evidence="1">
    <location>
        <begin position="12"/>
        <end position="30"/>
    </location>
</feature>
<organism evidence="2 3">
    <name type="scientific">Novispirillum itersonii</name>
    <name type="common">Aquaspirillum itersonii</name>
    <dbReference type="NCBI Taxonomy" id="189"/>
    <lineage>
        <taxon>Bacteria</taxon>
        <taxon>Pseudomonadati</taxon>
        <taxon>Pseudomonadota</taxon>
        <taxon>Alphaproteobacteria</taxon>
        <taxon>Rhodospirillales</taxon>
        <taxon>Novispirillaceae</taxon>
        <taxon>Novispirillum</taxon>
    </lineage>
</organism>
<gene>
    <name evidence="2" type="ORF">FHS48_000908</name>
</gene>
<dbReference type="Proteomes" id="UP000544872">
    <property type="component" value="Unassembled WGS sequence"/>
</dbReference>
<evidence type="ECO:0000256" key="1">
    <source>
        <dbReference type="SAM" id="Phobius"/>
    </source>
</evidence>
<dbReference type="AlphaFoldDB" id="A0A7X0DL11"/>
<dbReference type="EMBL" id="JACIIX010000002">
    <property type="protein sequence ID" value="MBB6209506.1"/>
    <property type="molecule type" value="Genomic_DNA"/>
</dbReference>
<keyword evidence="1" id="KW-0812">Transmembrane</keyword>
<evidence type="ECO:0000313" key="3">
    <source>
        <dbReference type="Proteomes" id="UP000544872"/>
    </source>
</evidence>
<keyword evidence="1" id="KW-1133">Transmembrane helix</keyword>
<dbReference type="PANTHER" id="PTHR31881">
    <property type="match status" value="1"/>
</dbReference>
<keyword evidence="1" id="KW-0472">Membrane</keyword>
<name>A0A7X0DL11_NOVIT</name>
<accession>A0A7X0DL11</accession>
<feature type="transmembrane region" description="Helical" evidence="1">
    <location>
        <begin position="188"/>
        <end position="217"/>
    </location>
</feature>
<feature type="transmembrane region" description="Helical" evidence="1">
    <location>
        <begin position="68"/>
        <end position="96"/>
    </location>
</feature>
<dbReference type="PANTHER" id="PTHR31881:SF6">
    <property type="entry name" value="OS09G0494600 PROTEIN"/>
    <property type="match status" value="1"/>
</dbReference>
<keyword evidence="3" id="KW-1185">Reference proteome</keyword>
<dbReference type="Pfam" id="PF04654">
    <property type="entry name" value="DUF599"/>
    <property type="match status" value="1"/>
</dbReference>
<dbReference type="InterPro" id="IPR006747">
    <property type="entry name" value="DUF599"/>
</dbReference>
<protein>
    <submittedName>
        <fullName evidence="2">Putative membrane protein</fullName>
    </submittedName>
</protein>
<comment type="caution">
    <text evidence="2">The sequence shown here is derived from an EMBL/GenBank/DDBJ whole genome shotgun (WGS) entry which is preliminary data.</text>
</comment>
<reference evidence="2 3" key="1">
    <citation type="submission" date="2020-08" db="EMBL/GenBank/DDBJ databases">
        <title>Genomic Encyclopedia of Type Strains, Phase IV (KMG-IV): sequencing the most valuable type-strain genomes for metagenomic binning, comparative biology and taxonomic classification.</title>
        <authorList>
            <person name="Goeker M."/>
        </authorList>
    </citation>
    <scope>NUCLEOTIDE SEQUENCE [LARGE SCALE GENOMIC DNA]</scope>
    <source>
        <strain evidence="2 3">DSM 11590</strain>
    </source>
</reference>